<reference evidence="2" key="1">
    <citation type="submission" date="2017-12" db="EMBL/GenBank/DDBJ databases">
        <title>Genome Sequencing Reveals a Rich Biosynthetic Potential.</title>
        <authorList>
            <person name="Bertrand R.L."/>
            <person name="Abdel-Hameed M.E."/>
            <person name="Sorensen J.L."/>
        </authorList>
    </citation>
    <scope>NUCLEOTIDE SEQUENCE</scope>
</reference>
<dbReference type="EMBL" id="MG777483">
    <property type="protein sequence ID" value="AUW30936.1"/>
    <property type="molecule type" value="Genomic_DNA"/>
</dbReference>
<dbReference type="AlphaFoldDB" id="A0A2K9YDK7"/>
<organism evidence="2">
    <name type="scientific">Cladonia uncialis subsp. uncialis</name>
    <dbReference type="NCBI Taxonomy" id="180999"/>
    <lineage>
        <taxon>Eukaryota</taxon>
        <taxon>Fungi</taxon>
        <taxon>Dikarya</taxon>
        <taxon>Ascomycota</taxon>
        <taxon>Pezizomycotina</taxon>
        <taxon>Lecanoromycetes</taxon>
        <taxon>OSLEUM clade</taxon>
        <taxon>Lecanoromycetidae</taxon>
        <taxon>Lecanorales</taxon>
        <taxon>Lecanorineae</taxon>
        <taxon>Cladoniaceae</taxon>
        <taxon>Cladonia</taxon>
    </lineage>
</organism>
<evidence type="ECO:0000313" key="2">
    <source>
        <dbReference type="EMBL" id="AUW30936.1"/>
    </source>
</evidence>
<protein>
    <submittedName>
        <fullName evidence="2">Uncharacterized protein</fullName>
    </submittedName>
</protein>
<sequence>MPEPRDETDGEVNVEDGPVDVEITTADEQDFEPIQGADNVADAARAGNARIITSALGNTSPIPHQANTEVHDDEATTTVVPIAEGSNTTPVDMTRGINRIRLPVTSEGDEDNYSFTAATSSSGMSRSTTLYVIYEVEQEHGVTRSEDDRGSEGKDADDLSATVASSSTEAHQTALHDVMNHRLSSVQPSVLALTTGQSAITTMSPYRNQIQDDTREQQLATEEEEDRPMFEFSKQLLIWMDHDKEHLEIDLFRPAGLKHIYPAHVLSPLCLYRKLHSLKIVGMMRSYQPYIWLAVWMNPYLSELTLETASEGEAMDGTEILKARDYAKCKPTMSEIAQGSTRAAIFQKLPITKLSLSNFIVDESFFGWFNRTRLLEVEIRQCKVPNDLLEGDGILGLTNAKVTIIP</sequence>
<evidence type="ECO:0000256" key="1">
    <source>
        <dbReference type="SAM" id="MobiDB-lite"/>
    </source>
</evidence>
<proteinExistence type="predicted"/>
<accession>A0A2K9YDK7</accession>
<feature type="compositionally biased region" description="Polar residues" evidence="1">
    <location>
        <begin position="162"/>
        <end position="171"/>
    </location>
</feature>
<feature type="compositionally biased region" description="Basic and acidic residues" evidence="1">
    <location>
        <begin position="138"/>
        <end position="157"/>
    </location>
</feature>
<feature type="region of interest" description="Disordered" evidence="1">
    <location>
        <begin position="138"/>
        <end position="171"/>
    </location>
</feature>
<name>A0A2K9YDK7_CLAUC</name>